<feature type="coiled-coil region" evidence="1">
    <location>
        <begin position="157"/>
        <end position="316"/>
    </location>
</feature>
<dbReference type="PANTHER" id="PTHR32309">
    <property type="entry name" value="TYROSINE-PROTEIN KINASE"/>
    <property type="match status" value="1"/>
</dbReference>
<protein>
    <recommendedName>
        <fullName evidence="4">Polysaccharide chain length determinant N-terminal domain-containing protein</fullName>
    </recommendedName>
</protein>
<evidence type="ECO:0000256" key="1">
    <source>
        <dbReference type="SAM" id="Coils"/>
    </source>
</evidence>
<sequence length="383" mass="42751">MAVAEEHLGGYLPLIQRWRQLVIAVTVAACVLSVVVSLFLPNIYRSTTVFYPTNLPTLETAVNPALIVNGEKLTLSTSADDADRLISIGQSQSLAQAMIKQFQLTQRYGYSPADTSDRVRQEVLDLFRKNYTIIPNERSAIEVSFEDPDKIFAARVANAITQQIDVINRQLTRQNQQRLTETYAQRLRSLEQEFTAAQQQLIRARQQYGIFGSSSDRESRPESRFLAERLVQIETDLQQARATLSSLQTHYAGNHPKIVDLRATIKGLEAALHALKSAGAGSSINLESYLAGSDEVSRLEAVFRNYEGEYRQARQVYADAQLALNSKTATIYVVQLAQPATKKVKPIRWLIVAGATLFAFLLSVIAAALLERLRAAQEQPYYA</sequence>
<evidence type="ECO:0000256" key="2">
    <source>
        <dbReference type="SAM" id="Phobius"/>
    </source>
</evidence>
<dbReference type="EMBL" id="CADCTJ010000488">
    <property type="protein sequence ID" value="CAA9243987.1"/>
    <property type="molecule type" value="Genomic_DNA"/>
</dbReference>
<dbReference type="InterPro" id="IPR050445">
    <property type="entry name" value="Bact_polysacc_biosynth/exp"/>
</dbReference>
<name>A0A6J4I9J2_9BACT</name>
<organism evidence="3">
    <name type="scientific">uncultured Adhaeribacter sp</name>
    <dbReference type="NCBI Taxonomy" id="448109"/>
    <lineage>
        <taxon>Bacteria</taxon>
        <taxon>Pseudomonadati</taxon>
        <taxon>Bacteroidota</taxon>
        <taxon>Cytophagia</taxon>
        <taxon>Cytophagales</taxon>
        <taxon>Hymenobacteraceae</taxon>
        <taxon>Adhaeribacter</taxon>
        <taxon>environmental samples</taxon>
    </lineage>
</organism>
<keyword evidence="2" id="KW-0812">Transmembrane</keyword>
<evidence type="ECO:0008006" key="4">
    <source>
        <dbReference type="Google" id="ProtNLM"/>
    </source>
</evidence>
<feature type="transmembrane region" description="Helical" evidence="2">
    <location>
        <begin position="21"/>
        <end position="40"/>
    </location>
</feature>
<dbReference type="GO" id="GO:0004713">
    <property type="term" value="F:protein tyrosine kinase activity"/>
    <property type="evidence" value="ECO:0007669"/>
    <property type="project" value="TreeGrafter"/>
</dbReference>
<dbReference type="GO" id="GO:0005886">
    <property type="term" value="C:plasma membrane"/>
    <property type="evidence" value="ECO:0007669"/>
    <property type="project" value="TreeGrafter"/>
</dbReference>
<reference evidence="3" key="1">
    <citation type="submission" date="2020-02" db="EMBL/GenBank/DDBJ databases">
        <authorList>
            <person name="Meier V. D."/>
        </authorList>
    </citation>
    <scope>NUCLEOTIDE SEQUENCE</scope>
    <source>
        <strain evidence="3">AVDCRST_MAG95</strain>
    </source>
</reference>
<proteinExistence type="predicted"/>
<accession>A0A6J4I9J2</accession>
<gene>
    <name evidence="3" type="ORF">AVDCRST_MAG95-1552</name>
</gene>
<dbReference type="PANTHER" id="PTHR32309:SF13">
    <property type="entry name" value="FERRIC ENTEROBACTIN TRANSPORT PROTEIN FEPE"/>
    <property type="match status" value="1"/>
</dbReference>
<feature type="transmembrane region" description="Helical" evidence="2">
    <location>
        <begin position="349"/>
        <end position="370"/>
    </location>
</feature>
<keyword evidence="2" id="KW-0472">Membrane</keyword>
<keyword evidence="2" id="KW-1133">Transmembrane helix</keyword>
<keyword evidence="1" id="KW-0175">Coiled coil</keyword>
<evidence type="ECO:0000313" key="3">
    <source>
        <dbReference type="EMBL" id="CAA9243987.1"/>
    </source>
</evidence>
<dbReference type="AlphaFoldDB" id="A0A6J4I9J2"/>